<proteinExistence type="predicted"/>
<evidence type="ECO:0000256" key="1">
    <source>
        <dbReference type="SAM" id="MobiDB-lite"/>
    </source>
</evidence>
<sequence>MIDLTCILGSHHLSLAKPRRVFVALSTVCLLLAGSNWSCALAQEPQAVQSGQIEENVNNTEVVSKTRFRLKRPSAGSSSSADTAGSATADDPPANSAPINNIPAASTMLKPAALGSDAIDKLESPVKSESKDDNAGKQIWRPGVILTGTAGTEVLSLTCDLGLAAKQAADNPTSPEAAFIHAVALTRSTKVEEALQEARRARRLARETGDPDYFNRAVKEYELSLAHEPENICVRYSLSWAYYMQAYLLCERVRKEEAAANPMPVQARKKKKGLDGLLAGAAIVGSVLVGEKPPPDLLPKIPSALQGAPAWLIPNIKSYYQKSLFELDEVIKRDPNNAWAQAYRTHLAEEYAGNSAAALQKLRSLKQRFPDNPAVAFFFADASMRNGDIASGAGSLGQALKMRLEGK</sequence>
<dbReference type="InterPro" id="IPR011990">
    <property type="entry name" value="TPR-like_helical_dom_sf"/>
</dbReference>
<evidence type="ECO:0000313" key="2">
    <source>
        <dbReference type="EMBL" id="MBN8660747.1"/>
    </source>
</evidence>
<dbReference type="SUPFAM" id="SSF48452">
    <property type="entry name" value="TPR-like"/>
    <property type="match status" value="1"/>
</dbReference>
<gene>
    <name evidence="2" type="ORF">J0M35_10310</name>
</gene>
<evidence type="ECO:0008006" key="4">
    <source>
        <dbReference type="Google" id="ProtNLM"/>
    </source>
</evidence>
<accession>A0A8J7PG47</accession>
<dbReference type="EMBL" id="JAFLCK010000013">
    <property type="protein sequence ID" value="MBN8660747.1"/>
    <property type="molecule type" value="Genomic_DNA"/>
</dbReference>
<protein>
    <recommendedName>
        <fullName evidence="4">Tetratricopeptide repeat protein</fullName>
    </recommendedName>
</protein>
<dbReference type="Proteomes" id="UP000664277">
    <property type="component" value="Unassembled WGS sequence"/>
</dbReference>
<feature type="compositionally biased region" description="Low complexity" evidence="1">
    <location>
        <begin position="73"/>
        <end position="102"/>
    </location>
</feature>
<name>A0A8J7PG47_9BACT</name>
<evidence type="ECO:0000313" key="3">
    <source>
        <dbReference type="Proteomes" id="UP000664277"/>
    </source>
</evidence>
<dbReference type="Gene3D" id="1.25.40.10">
    <property type="entry name" value="Tetratricopeptide repeat domain"/>
    <property type="match status" value="1"/>
</dbReference>
<dbReference type="AlphaFoldDB" id="A0A8J7PG47"/>
<comment type="caution">
    <text evidence="2">The sequence shown here is derived from an EMBL/GenBank/DDBJ whole genome shotgun (WGS) entry which is preliminary data.</text>
</comment>
<feature type="region of interest" description="Disordered" evidence="1">
    <location>
        <begin position="67"/>
        <end position="102"/>
    </location>
</feature>
<reference evidence="2" key="1">
    <citation type="submission" date="2021-02" db="EMBL/GenBank/DDBJ databases">
        <title>Genome-Resolved Metagenomics of a Microbial Community Performing Photosynthetic Biological Nutrient Removal.</title>
        <authorList>
            <person name="Mcdaniel E.A."/>
        </authorList>
    </citation>
    <scope>NUCLEOTIDE SEQUENCE</scope>
    <source>
        <strain evidence="2">UWPOB_OBS1</strain>
    </source>
</reference>
<organism evidence="2 3">
    <name type="scientific">Candidatus Obscuribacter phosphatis</name>
    <dbReference type="NCBI Taxonomy" id="1906157"/>
    <lineage>
        <taxon>Bacteria</taxon>
        <taxon>Bacillati</taxon>
        <taxon>Candidatus Melainabacteria</taxon>
        <taxon>Candidatus Obscuribacterales</taxon>
        <taxon>Candidatus Obscuribacteraceae</taxon>
        <taxon>Candidatus Obscuribacter</taxon>
    </lineage>
</organism>